<gene>
    <name evidence="3" type="ORF">NA57DRAFT_56368</name>
</gene>
<evidence type="ECO:0000256" key="2">
    <source>
        <dbReference type="SAM" id="Phobius"/>
    </source>
</evidence>
<proteinExistence type="predicted"/>
<accession>A0A9P4IFJ1</accession>
<feature type="transmembrane region" description="Helical" evidence="2">
    <location>
        <begin position="94"/>
        <end position="117"/>
    </location>
</feature>
<keyword evidence="2" id="KW-0472">Membrane</keyword>
<organism evidence="3 4">
    <name type="scientific">Rhizodiscina lignyota</name>
    <dbReference type="NCBI Taxonomy" id="1504668"/>
    <lineage>
        <taxon>Eukaryota</taxon>
        <taxon>Fungi</taxon>
        <taxon>Dikarya</taxon>
        <taxon>Ascomycota</taxon>
        <taxon>Pezizomycotina</taxon>
        <taxon>Dothideomycetes</taxon>
        <taxon>Pleosporomycetidae</taxon>
        <taxon>Aulographales</taxon>
        <taxon>Rhizodiscinaceae</taxon>
        <taxon>Rhizodiscina</taxon>
    </lineage>
</organism>
<reference evidence="3" key="1">
    <citation type="journal article" date="2020" name="Stud. Mycol.">
        <title>101 Dothideomycetes genomes: a test case for predicting lifestyles and emergence of pathogens.</title>
        <authorList>
            <person name="Haridas S."/>
            <person name="Albert R."/>
            <person name="Binder M."/>
            <person name="Bloem J."/>
            <person name="Labutti K."/>
            <person name="Salamov A."/>
            <person name="Andreopoulos B."/>
            <person name="Baker S."/>
            <person name="Barry K."/>
            <person name="Bills G."/>
            <person name="Bluhm B."/>
            <person name="Cannon C."/>
            <person name="Castanera R."/>
            <person name="Culley D."/>
            <person name="Daum C."/>
            <person name="Ezra D."/>
            <person name="Gonzalez J."/>
            <person name="Henrissat B."/>
            <person name="Kuo A."/>
            <person name="Liang C."/>
            <person name="Lipzen A."/>
            <person name="Lutzoni F."/>
            <person name="Magnuson J."/>
            <person name="Mondo S."/>
            <person name="Nolan M."/>
            <person name="Ohm R."/>
            <person name="Pangilinan J."/>
            <person name="Park H.-J."/>
            <person name="Ramirez L."/>
            <person name="Alfaro M."/>
            <person name="Sun H."/>
            <person name="Tritt A."/>
            <person name="Yoshinaga Y."/>
            <person name="Zwiers L.-H."/>
            <person name="Turgeon B."/>
            <person name="Goodwin S."/>
            <person name="Spatafora J."/>
            <person name="Crous P."/>
            <person name="Grigoriev I."/>
        </authorList>
    </citation>
    <scope>NUCLEOTIDE SEQUENCE</scope>
    <source>
        <strain evidence="3">CBS 133067</strain>
    </source>
</reference>
<evidence type="ECO:0000256" key="1">
    <source>
        <dbReference type="SAM" id="MobiDB-lite"/>
    </source>
</evidence>
<feature type="transmembrane region" description="Helical" evidence="2">
    <location>
        <begin position="205"/>
        <end position="229"/>
    </location>
</feature>
<feature type="transmembrane region" description="Helical" evidence="2">
    <location>
        <begin position="148"/>
        <end position="165"/>
    </location>
</feature>
<comment type="caution">
    <text evidence="3">The sequence shown here is derived from an EMBL/GenBank/DDBJ whole genome shotgun (WGS) entry which is preliminary data.</text>
</comment>
<keyword evidence="4" id="KW-1185">Reference proteome</keyword>
<dbReference type="AlphaFoldDB" id="A0A9P4IFJ1"/>
<protein>
    <submittedName>
        <fullName evidence="3">Uncharacterized protein</fullName>
    </submittedName>
</protein>
<evidence type="ECO:0000313" key="3">
    <source>
        <dbReference type="EMBL" id="KAF2098722.1"/>
    </source>
</evidence>
<name>A0A9P4IFJ1_9PEZI</name>
<keyword evidence="2" id="KW-1133">Transmembrane helix</keyword>
<feature type="region of interest" description="Disordered" evidence="1">
    <location>
        <begin position="1"/>
        <end position="23"/>
    </location>
</feature>
<evidence type="ECO:0000313" key="4">
    <source>
        <dbReference type="Proteomes" id="UP000799772"/>
    </source>
</evidence>
<keyword evidence="2" id="KW-0812">Transmembrane</keyword>
<feature type="transmembrane region" description="Helical" evidence="2">
    <location>
        <begin position="544"/>
        <end position="567"/>
    </location>
</feature>
<dbReference type="OrthoDB" id="5428040at2759"/>
<sequence length="648" mass="70479">MSRRHHASSGIPMSQTTNLSNCSKPERFLDPFNASEETTSQTSLLRNASPNDLHDVRLKDSRAVVAERAGMTAQSHQHFTAQQQTVRARIGIEAAVILGLSAVVLLITVIFLSFLWWSPRQNRAWLYIVTRDWTAEATTLTTTALRQSITFSAAVITPMLAVVILESRGIRLENLAELSIARCVNVGSVKLGWTLFREERVQGDLILPSVAALLFLTTFAAQFSSTLLISDLGSKEIIRPLSTVDVPYGFTTDGRRNPSLAFNVDYWTFPPSQFLAFAEYSNASLKRPAGTIDDTGPVIRAFLPLPNQSQRRSIRQYTGPGYPYDARVVCVQPILSNLSYAMKSGSEHLSGQVVPAAGMPELVQTSTPVTFECLIDPPGLGALMGDVFAVLCFLSDSVGNNTSAAGGLIPSLDHSINTSLSFEWNASNSSWMARDGNNTWVAGLGGASLTYHAAFGLGLWTKRYAAVFCPVCISPDPSRADIVQTMMFNDIIRNTGSPALALQAQFTTVLRSAYYQWISLADASSPVSMSLFETKIAPTSHRGYWAVIAIVVVHSCLAVAIVVAFAVRTEYSSLNSPWQVIAQMMGSPETSGVLKHVSEKTEENVRQHLRTTQKDKCMVTLGDPSGSGKVVVVKSENGCVRVRKQGGE</sequence>
<dbReference type="EMBL" id="ML978126">
    <property type="protein sequence ID" value="KAF2098722.1"/>
    <property type="molecule type" value="Genomic_DNA"/>
</dbReference>
<feature type="compositionally biased region" description="Polar residues" evidence="1">
    <location>
        <begin position="11"/>
        <end position="23"/>
    </location>
</feature>
<dbReference type="Proteomes" id="UP000799772">
    <property type="component" value="Unassembled WGS sequence"/>
</dbReference>